<dbReference type="Proteomes" id="UP000187209">
    <property type="component" value="Unassembled WGS sequence"/>
</dbReference>
<comment type="caution">
    <text evidence="2">The sequence shown here is derived from an EMBL/GenBank/DDBJ whole genome shotgun (WGS) entry which is preliminary data.</text>
</comment>
<dbReference type="EMBL" id="MPUH01002108">
    <property type="protein sequence ID" value="OMJ65487.1"/>
    <property type="molecule type" value="Genomic_DNA"/>
</dbReference>
<dbReference type="OrthoDB" id="327796at2759"/>
<sequence length="751" mass="87219">MLGHNQKSISKIFTTQITSVSDDPMAVKLQERISEMTTELYESYKTHVSDLNLLSQDSTNSRMLYKSELNRLVSENFEKQKLIRNLKNEIESLFGGECPSLESLLRHQSNTTNPEQERLEIELDQVLKDLDYAESEQNCVKNMLRDEKETILVMKERLQNLNEAHRKITKSYSMAVFSSKKAWNNLILVNNQISSLKKEMKKHKTEYETSVAMKKNFKSENDKEINLLIKSMSYNSLISSDKKRKNQEFKRILKDKIKLYEDNQIIKQNYLKNLSEVKDQIQKISEVIKASGLSEAKSLDKNDAEIIIQAYIQLKYQESSLSSRSQTLTAECLEKKQEFERYDFKFKKLKEENKDTLNTETIKGQTFNLLKEQIENNIKLRSKNEETIVLEESILKAYLDVLNVGSVVMKFMVLLKDHVDIKNSDFQQYIISSDQALGPLKRGFYSKREIYGSLYGKNARKASQKPFEATDQNSEYYNRQILPFFSLTSTEITSAYCNIFGSHEDSEKLARFIKKQPILYSYLTPDMLAEYLKKCKKTQDVYLNANKLMSLSHKEFQNQYVKLVTVILDTLIKIKTQTDTEIQNIKGKCSGYDPNDPNFLNNLMKAPRRRGFKFPTIIKDRVKDPPPASEDNKEVAMLKTFEVTTKGNKKDRNFDELGELKTSKNEKIASLESPQAVLKEVLSIQGKIKSIKSKERRAEIKDPRYDNDYANILKQPWSARVIRSKTQDKGIRKKFLIEIPTPKTKPFSIKL</sequence>
<name>A0A1R2ALT9_9CILI</name>
<organism evidence="2 3">
    <name type="scientific">Stentor coeruleus</name>
    <dbReference type="NCBI Taxonomy" id="5963"/>
    <lineage>
        <taxon>Eukaryota</taxon>
        <taxon>Sar</taxon>
        <taxon>Alveolata</taxon>
        <taxon>Ciliophora</taxon>
        <taxon>Postciliodesmatophora</taxon>
        <taxon>Heterotrichea</taxon>
        <taxon>Heterotrichida</taxon>
        <taxon>Stentoridae</taxon>
        <taxon>Stentor</taxon>
    </lineage>
</organism>
<keyword evidence="1" id="KW-0175">Coiled coil</keyword>
<keyword evidence="3" id="KW-1185">Reference proteome</keyword>
<protein>
    <submittedName>
        <fullName evidence="2">Uncharacterized protein</fullName>
    </submittedName>
</protein>
<feature type="coiled-coil region" evidence="1">
    <location>
        <begin position="116"/>
        <end position="206"/>
    </location>
</feature>
<evidence type="ECO:0000313" key="2">
    <source>
        <dbReference type="EMBL" id="OMJ65487.1"/>
    </source>
</evidence>
<gene>
    <name evidence="2" type="ORF">SteCoe_38124</name>
</gene>
<accession>A0A1R2ALT9</accession>
<proteinExistence type="predicted"/>
<reference evidence="2 3" key="1">
    <citation type="submission" date="2016-11" db="EMBL/GenBank/DDBJ databases">
        <title>The macronuclear genome of Stentor coeruleus: a giant cell with tiny introns.</title>
        <authorList>
            <person name="Slabodnick M."/>
            <person name="Ruby J.G."/>
            <person name="Reiff S.B."/>
            <person name="Swart E.C."/>
            <person name="Gosai S."/>
            <person name="Prabakaran S."/>
            <person name="Witkowska E."/>
            <person name="Larue G.E."/>
            <person name="Fisher S."/>
            <person name="Freeman R.M."/>
            <person name="Gunawardena J."/>
            <person name="Chu W."/>
            <person name="Stover N.A."/>
            <person name="Gregory B.D."/>
            <person name="Nowacki M."/>
            <person name="Derisi J."/>
            <person name="Roy S.W."/>
            <person name="Marshall W.F."/>
            <person name="Sood P."/>
        </authorList>
    </citation>
    <scope>NUCLEOTIDE SEQUENCE [LARGE SCALE GENOMIC DNA]</scope>
    <source>
        <strain evidence="2">WM001</strain>
    </source>
</reference>
<evidence type="ECO:0000313" key="3">
    <source>
        <dbReference type="Proteomes" id="UP000187209"/>
    </source>
</evidence>
<dbReference type="AlphaFoldDB" id="A0A1R2ALT9"/>
<evidence type="ECO:0000256" key="1">
    <source>
        <dbReference type="SAM" id="Coils"/>
    </source>
</evidence>